<keyword evidence="3" id="KW-1185">Reference proteome</keyword>
<organism evidence="2 3">
    <name type="scientific">Paenibacillus tianjinensis</name>
    <dbReference type="NCBI Taxonomy" id="2810347"/>
    <lineage>
        <taxon>Bacteria</taxon>
        <taxon>Bacillati</taxon>
        <taxon>Bacillota</taxon>
        <taxon>Bacilli</taxon>
        <taxon>Bacillales</taxon>
        <taxon>Paenibacillaceae</taxon>
        <taxon>Paenibacillus</taxon>
    </lineage>
</organism>
<evidence type="ECO:0000313" key="2">
    <source>
        <dbReference type="EMBL" id="QSF46198.1"/>
    </source>
</evidence>
<evidence type="ECO:0000313" key="3">
    <source>
        <dbReference type="Proteomes" id="UP000663452"/>
    </source>
</evidence>
<evidence type="ECO:0000256" key="1">
    <source>
        <dbReference type="SAM" id="MobiDB-lite"/>
    </source>
</evidence>
<accession>A0ABX7LH75</accession>
<gene>
    <name evidence="2" type="ORF">JRJ22_06215</name>
</gene>
<feature type="compositionally biased region" description="Polar residues" evidence="1">
    <location>
        <begin position="9"/>
        <end position="25"/>
    </location>
</feature>
<feature type="region of interest" description="Disordered" evidence="1">
    <location>
        <begin position="1"/>
        <end position="25"/>
    </location>
</feature>
<dbReference type="EMBL" id="CP070969">
    <property type="protein sequence ID" value="QSF46198.1"/>
    <property type="molecule type" value="Genomic_DNA"/>
</dbReference>
<protein>
    <recommendedName>
        <fullName evidence="4">Lipoprotein</fullName>
    </recommendedName>
</protein>
<dbReference type="RefSeq" id="WP_206103692.1">
    <property type="nucleotide sequence ID" value="NZ_CP070969.1"/>
</dbReference>
<sequence>MVIGMSTACDPSSKNKSSFYESTNSTSLSDEDIQSISLNSTETDVLNVFGEPDFKDEVKSPKSVHFIYGKEQSRFDVDFLLMNNKVARYHIGSTKYKTNRDITLNNSKEDVISAYGKNSYTRSDTGAEIIGYFDKVNGTNLEFGFSKNKVITIIYSYYTYSK</sequence>
<evidence type="ECO:0008006" key="4">
    <source>
        <dbReference type="Google" id="ProtNLM"/>
    </source>
</evidence>
<proteinExistence type="predicted"/>
<name>A0ABX7LH75_9BACL</name>
<dbReference type="Proteomes" id="UP000663452">
    <property type="component" value="Chromosome"/>
</dbReference>
<reference evidence="2 3" key="1">
    <citation type="submission" date="2021-02" db="EMBL/GenBank/DDBJ databases">
        <title>Paenibacillus tianjinensis sp. nov.</title>
        <authorList>
            <person name="Liu H."/>
        </authorList>
    </citation>
    <scope>NUCLEOTIDE SEQUENCE [LARGE SCALE GENOMIC DNA]</scope>
    <source>
        <strain evidence="2 3">TB2019</strain>
    </source>
</reference>